<dbReference type="Proteomes" id="UP001165085">
    <property type="component" value="Unassembled WGS sequence"/>
</dbReference>
<dbReference type="EMBL" id="BRXY01000361">
    <property type="protein sequence ID" value="GMH89688.1"/>
    <property type="molecule type" value="Genomic_DNA"/>
</dbReference>
<evidence type="ECO:0000256" key="4">
    <source>
        <dbReference type="ARBA" id="ARBA00022989"/>
    </source>
</evidence>
<dbReference type="GO" id="GO:0042285">
    <property type="term" value="F:xylosyltransferase activity"/>
    <property type="evidence" value="ECO:0007669"/>
    <property type="project" value="TreeGrafter"/>
</dbReference>
<evidence type="ECO:0000256" key="8">
    <source>
        <dbReference type="SAM" id="Phobius"/>
    </source>
</evidence>
<dbReference type="GO" id="GO:0035269">
    <property type="term" value="P:protein O-linked glycosylation via mannose"/>
    <property type="evidence" value="ECO:0007669"/>
    <property type="project" value="TreeGrafter"/>
</dbReference>
<evidence type="ECO:0000313" key="10">
    <source>
        <dbReference type="Proteomes" id="UP001165085"/>
    </source>
</evidence>
<dbReference type="PANTHER" id="PTHR12270:SF52">
    <property type="entry name" value="GLYCOSYLTRANSFERASE-LIKE PROTEIN GNT13-RELATED"/>
    <property type="match status" value="1"/>
</dbReference>
<feature type="region of interest" description="Disordered" evidence="7">
    <location>
        <begin position="117"/>
        <end position="169"/>
    </location>
</feature>
<name>A0A9W7ES78_9STRA</name>
<evidence type="ECO:0000313" key="9">
    <source>
        <dbReference type="EMBL" id="GMH89688.1"/>
    </source>
</evidence>
<dbReference type="GO" id="GO:0015020">
    <property type="term" value="F:glucuronosyltransferase activity"/>
    <property type="evidence" value="ECO:0007669"/>
    <property type="project" value="TreeGrafter"/>
</dbReference>
<protein>
    <recommendedName>
        <fullName evidence="11">Glycosyltransferase</fullName>
    </recommendedName>
</protein>
<proteinExistence type="predicted"/>
<gene>
    <name evidence="9" type="ORF">TrST_g9830</name>
</gene>
<feature type="transmembrane region" description="Helical" evidence="8">
    <location>
        <begin position="23"/>
        <end position="42"/>
    </location>
</feature>
<keyword evidence="4 8" id="KW-1133">Transmembrane helix</keyword>
<comment type="subcellular location">
    <subcellularLocation>
        <location evidence="1">Membrane</location>
        <topology evidence="1">Single-pass type II membrane protein</topology>
    </subcellularLocation>
</comment>
<keyword evidence="6" id="KW-0325">Glycoprotein</keyword>
<dbReference type="Pfam" id="PF13896">
    <property type="entry name" value="Glyco_transf_49"/>
    <property type="match status" value="1"/>
</dbReference>
<evidence type="ECO:0008006" key="11">
    <source>
        <dbReference type="Google" id="ProtNLM"/>
    </source>
</evidence>
<evidence type="ECO:0000256" key="5">
    <source>
        <dbReference type="ARBA" id="ARBA00023136"/>
    </source>
</evidence>
<keyword evidence="2 8" id="KW-0812">Transmembrane</keyword>
<evidence type="ECO:0000256" key="1">
    <source>
        <dbReference type="ARBA" id="ARBA00004606"/>
    </source>
</evidence>
<dbReference type="GO" id="GO:0016020">
    <property type="term" value="C:membrane"/>
    <property type="evidence" value="ECO:0007669"/>
    <property type="project" value="UniProtKB-SubCell"/>
</dbReference>
<dbReference type="PANTHER" id="PTHR12270">
    <property type="entry name" value="GLYCOSYLTRANSFERASE-RELATED"/>
    <property type="match status" value="1"/>
</dbReference>
<keyword evidence="10" id="KW-1185">Reference proteome</keyword>
<keyword evidence="3" id="KW-0735">Signal-anchor</keyword>
<dbReference type="AlphaFoldDB" id="A0A9W7ES78"/>
<feature type="compositionally biased region" description="Polar residues" evidence="7">
    <location>
        <begin position="117"/>
        <end position="128"/>
    </location>
</feature>
<feature type="compositionally biased region" description="Low complexity" evidence="7">
    <location>
        <begin position="154"/>
        <end position="163"/>
    </location>
</feature>
<evidence type="ECO:0000256" key="6">
    <source>
        <dbReference type="ARBA" id="ARBA00023180"/>
    </source>
</evidence>
<reference evidence="10" key="1">
    <citation type="journal article" date="2023" name="Commun. Biol.">
        <title>Genome analysis of Parmales, the sister group of diatoms, reveals the evolutionary specialization of diatoms from phago-mixotrophs to photoautotrophs.</title>
        <authorList>
            <person name="Ban H."/>
            <person name="Sato S."/>
            <person name="Yoshikawa S."/>
            <person name="Yamada K."/>
            <person name="Nakamura Y."/>
            <person name="Ichinomiya M."/>
            <person name="Sato N."/>
            <person name="Blanc-Mathieu R."/>
            <person name="Endo H."/>
            <person name="Kuwata A."/>
            <person name="Ogata H."/>
        </authorList>
    </citation>
    <scope>NUCLEOTIDE SEQUENCE [LARGE SCALE GENOMIC DNA]</scope>
    <source>
        <strain evidence="10">NIES 3701</strain>
    </source>
</reference>
<keyword evidence="5 8" id="KW-0472">Membrane</keyword>
<comment type="caution">
    <text evidence="9">The sequence shown here is derived from an EMBL/GenBank/DDBJ whole genome shotgun (WGS) entry which is preliminary data.</text>
</comment>
<evidence type="ECO:0000256" key="3">
    <source>
        <dbReference type="ARBA" id="ARBA00022968"/>
    </source>
</evidence>
<evidence type="ECO:0000256" key="2">
    <source>
        <dbReference type="ARBA" id="ARBA00022692"/>
    </source>
</evidence>
<sequence length="488" mass="55300">MLPLYSDKDDPSAKKRRPKKRTYIPLVAITVICFFFIVIFVSTKTTSEPAKLARPQSATSATSGPRAFPRVPIPPKLERVMNSPVRSFEFGERAGERGRERYRAEELKIIADFVEPTTTSKATKARTQTPPTPPTPPIHPGVRIEKKPQNSSPDENQIPIQNENENEDEITVVNRLPYLKSINDSPNPCQDEDPTLSPTLTLLSHTTLDRVWLLPPLCSRYKGSITVVLYTNGDPYESYLPKDLCDNMEIITYEKIHADYPVNVLRNIALRSVKTTHFLMADIDFLPSVDLQELVISSLEAQDNLNTKTAIVVPAFETINGGCDSQAECEELLPLVPETFEGMKKCLESEKCRDFQFATNPTGHSTTESDKWLSEGAGLRDITCFKSPRFEPYLVLPNCPKILYDERFSGYGKNKISNIQLLRHLSFEFKVLGQGFLTHVEHRKSASKISWEDNKKKHKAVDRMYDDFMKVVYDGLGNHPKVRLCHLL</sequence>
<accession>A0A9W7ES78</accession>
<feature type="region of interest" description="Disordered" evidence="7">
    <location>
        <begin position="48"/>
        <end position="73"/>
    </location>
</feature>
<dbReference type="InterPro" id="IPR051292">
    <property type="entry name" value="Xyl/GlcA_transferase"/>
</dbReference>
<organism evidence="9 10">
    <name type="scientific">Triparma strigata</name>
    <dbReference type="NCBI Taxonomy" id="1606541"/>
    <lineage>
        <taxon>Eukaryota</taxon>
        <taxon>Sar</taxon>
        <taxon>Stramenopiles</taxon>
        <taxon>Ochrophyta</taxon>
        <taxon>Bolidophyceae</taxon>
        <taxon>Parmales</taxon>
        <taxon>Triparmaceae</taxon>
        <taxon>Triparma</taxon>
    </lineage>
</organism>
<dbReference type="OrthoDB" id="205012at2759"/>
<feature type="compositionally biased region" description="Pro residues" evidence="7">
    <location>
        <begin position="130"/>
        <end position="139"/>
    </location>
</feature>
<evidence type="ECO:0000256" key="7">
    <source>
        <dbReference type="SAM" id="MobiDB-lite"/>
    </source>
</evidence>